<dbReference type="PRINTS" id="PR00834">
    <property type="entry name" value="PROTEASES2C"/>
</dbReference>
<evidence type="ECO:0000256" key="1">
    <source>
        <dbReference type="ARBA" id="ARBA00022670"/>
    </source>
</evidence>
<dbReference type="SMART" id="SM00758">
    <property type="entry name" value="PA14"/>
    <property type="match status" value="1"/>
</dbReference>
<reference evidence="5 6" key="1">
    <citation type="submission" date="2019-02" db="EMBL/GenBank/DDBJ databases">
        <title>Deep-cultivation of Planctomycetes and their phenomic and genomic characterization uncovers novel biology.</title>
        <authorList>
            <person name="Wiegand S."/>
            <person name="Jogler M."/>
            <person name="Boedeker C."/>
            <person name="Pinto D."/>
            <person name="Vollmers J."/>
            <person name="Rivas-Marin E."/>
            <person name="Kohn T."/>
            <person name="Peeters S.H."/>
            <person name="Heuer A."/>
            <person name="Rast P."/>
            <person name="Oberbeckmann S."/>
            <person name="Bunk B."/>
            <person name="Jeske O."/>
            <person name="Meyerdierks A."/>
            <person name="Storesund J.E."/>
            <person name="Kallscheuer N."/>
            <person name="Luecker S."/>
            <person name="Lage O.M."/>
            <person name="Pohl T."/>
            <person name="Merkel B.J."/>
            <person name="Hornburger P."/>
            <person name="Mueller R.-W."/>
            <person name="Bruemmer F."/>
            <person name="Labrenz M."/>
            <person name="Spormann A.M."/>
            <person name="Op Den Camp H."/>
            <person name="Overmann J."/>
            <person name="Amann R."/>
            <person name="Jetten M.S.M."/>
            <person name="Mascher T."/>
            <person name="Medema M.H."/>
            <person name="Devos D.P."/>
            <person name="Kaster A.-K."/>
            <person name="Ovreas L."/>
            <person name="Rohde M."/>
            <person name="Galperin M.Y."/>
            <person name="Jogler C."/>
        </authorList>
    </citation>
    <scope>NUCLEOTIDE SEQUENCE [LARGE SCALE GENOMIC DNA]</scope>
    <source>
        <strain evidence="5 6">Pla100</strain>
    </source>
</reference>
<keyword evidence="6" id="KW-1185">Reference proteome</keyword>
<dbReference type="Proteomes" id="UP000316213">
    <property type="component" value="Unassembled WGS sequence"/>
</dbReference>
<dbReference type="InterPro" id="IPR001478">
    <property type="entry name" value="PDZ"/>
</dbReference>
<keyword evidence="2 5" id="KW-0378">Hydrolase</keyword>
<dbReference type="Gene3D" id="3.90.182.10">
    <property type="entry name" value="Toxin - Anthrax Protective Antigen,domain 1"/>
    <property type="match status" value="1"/>
</dbReference>
<dbReference type="SUPFAM" id="SSF56988">
    <property type="entry name" value="Anthrax protective antigen"/>
    <property type="match status" value="1"/>
</dbReference>
<dbReference type="InterPro" id="IPR011658">
    <property type="entry name" value="PA14_dom"/>
</dbReference>
<gene>
    <name evidence="5" type="primary">degS_1</name>
    <name evidence="5" type="ORF">Pla100_10920</name>
</gene>
<dbReference type="Pfam" id="PF13180">
    <property type="entry name" value="PDZ_2"/>
    <property type="match status" value="1"/>
</dbReference>
<evidence type="ECO:0000313" key="5">
    <source>
        <dbReference type="EMBL" id="TWU01365.1"/>
    </source>
</evidence>
<dbReference type="PANTHER" id="PTHR43343">
    <property type="entry name" value="PEPTIDASE S12"/>
    <property type="match status" value="1"/>
</dbReference>
<evidence type="ECO:0000256" key="3">
    <source>
        <dbReference type="SAM" id="MobiDB-lite"/>
    </source>
</evidence>
<dbReference type="PANTHER" id="PTHR43343:SF3">
    <property type="entry name" value="PROTEASE DO-LIKE 8, CHLOROPLASTIC"/>
    <property type="match status" value="1"/>
</dbReference>
<organism evidence="5 6">
    <name type="scientific">Neorhodopirellula pilleata</name>
    <dbReference type="NCBI Taxonomy" id="2714738"/>
    <lineage>
        <taxon>Bacteria</taxon>
        <taxon>Pseudomonadati</taxon>
        <taxon>Planctomycetota</taxon>
        <taxon>Planctomycetia</taxon>
        <taxon>Pirellulales</taxon>
        <taxon>Pirellulaceae</taxon>
        <taxon>Neorhodopirellula</taxon>
    </lineage>
</organism>
<evidence type="ECO:0000259" key="4">
    <source>
        <dbReference type="PROSITE" id="PS51820"/>
    </source>
</evidence>
<dbReference type="Gene3D" id="2.30.42.10">
    <property type="match status" value="1"/>
</dbReference>
<dbReference type="EMBL" id="SJPM01000002">
    <property type="protein sequence ID" value="TWU01365.1"/>
    <property type="molecule type" value="Genomic_DNA"/>
</dbReference>
<dbReference type="InterPro" id="IPR037524">
    <property type="entry name" value="PA14/GLEYA"/>
</dbReference>
<name>A0A5C6AMX2_9BACT</name>
<keyword evidence="1 5" id="KW-0645">Protease</keyword>
<dbReference type="Pfam" id="PF13365">
    <property type="entry name" value="Trypsin_2"/>
    <property type="match status" value="1"/>
</dbReference>
<protein>
    <submittedName>
        <fullName evidence="5">Serine endoprotease DegS</fullName>
        <ecNumber evidence="5">3.4.21.107</ecNumber>
    </submittedName>
</protein>
<dbReference type="GO" id="GO:0006508">
    <property type="term" value="P:proteolysis"/>
    <property type="evidence" value="ECO:0007669"/>
    <property type="project" value="UniProtKB-KW"/>
</dbReference>
<evidence type="ECO:0000313" key="6">
    <source>
        <dbReference type="Proteomes" id="UP000316213"/>
    </source>
</evidence>
<dbReference type="InterPro" id="IPR051201">
    <property type="entry name" value="Chloro_Bact_Ser_Proteases"/>
</dbReference>
<dbReference type="Gene3D" id="2.40.10.120">
    <property type="match status" value="1"/>
</dbReference>
<dbReference type="EC" id="3.4.21.107" evidence="5"/>
<accession>A0A5C6AMX2</accession>
<dbReference type="AlphaFoldDB" id="A0A5C6AMX2"/>
<dbReference type="SUPFAM" id="SSF50156">
    <property type="entry name" value="PDZ domain-like"/>
    <property type="match status" value="1"/>
</dbReference>
<proteinExistence type="predicted"/>
<dbReference type="Pfam" id="PF07691">
    <property type="entry name" value="PA14"/>
    <property type="match status" value="1"/>
</dbReference>
<dbReference type="PROSITE" id="PS51820">
    <property type="entry name" value="PA14"/>
    <property type="match status" value="1"/>
</dbReference>
<evidence type="ECO:0000256" key="2">
    <source>
        <dbReference type="ARBA" id="ARBA00022801"/>
    </source>
</evidence>
<dbReference type="InterPro" id="IPR009003">
    <property type="entry name" value="Peptidase_S1_PA"/>
</dbReference>
<feature type="region of interest" description="Disordered" evidence="3">
    <location>
        <begin position="371"/>
        <end position="400"/>
    </location>
</feature>
<comment type="caution">
    <text evidence="5">The sequence shown here is derived from an EMBL/GenBank/DDBJ whole genome shotgun (WGS) entry which is preliminary data.</text>
</comment>
<dbReference type="SUPFAM" id="SSF50494">
    <property type="entry name" value="Trypsin-like serine proteases"/>
    <property type="match status" value="1"/>
</dbReference>
<feature type="domain" description="PA14" evidence="4">
    <location>
        <begin position="356"/>
        <end position="496"/>
    </location>
</feature>
<dbReference type="InterPro" id="IPR036034">
    <property type="entry name" value="PDZ_sf"/>
</dbReference>
<sequence length="503" mass="54251">MYSITNMLTHFSGNSIVSVLALVSVHSMTLADEPELSARWTPATAVIRDLQPAVGAVYSFRDNGRASGSGSLVDPRGFLLTVAHVVGDQHVVLLGGRPPLRASLIGKNPEFDLAVLELGGPAFNRPGAPDYPLDGKPFAFIRLGIADEVMLGETILNLGSPGGRGIVVTSGIVSATSIAGGNALALATQDSNGFQQYLQFDAASNPGNSGGAIVNLDAQQIGVVTSSIRGEEGIHFAVPIDVVRRCLADLLHCELRHRYVSGIEIDPQRPDVMVTGVATDSPAFESGLQIGEEVVAVDGRRLRDPIDWEFTKFEWKPDQNVILTVRRTSEEKQTELDLPIQLIPRNRDGGIEVDESVAAGLICRTSVYDPQIPDPLSDDQRPKGTPQVVALPTATPPNLPRDDHYELGFEGLIEIKEAGLYRLGAKSDDGSKVYFHDRLVADNGGNHASQLRTGWIDAAPGKHPIRIEYYEDEGNELLELYLAKGDDEPRLIQASELFHVVAP</sequence>
<dbReference type="OrthoDB" id="233957at2"/>
<dbReference type="InterPro" id="IPR001940">
    <property type="entry name" value="Peptidase_S1C"/>
</dbReference>
<dbReference type="GO" id="GO:0004252">
    <property type="term" value="F:serine-type endopeptidase activity"/>
    <property type="evidence" value="ECO:0007669"/>
    <property type="project" value="InterPro"/>
</dbReference>